<dbReference type="OrthoDB" id="9803017at2"/>
<accession>A0A1M5P5M6</accession>
<dbReference type="GO" id="GO:0031167">
    <property type="term" value="P:rRNA methylation"/>
    <property type="evidence" value="ECO:0007669"/>
    <property type="project" value="InterPro"/>
</dbReference>
<dbReference type="STRING" id="1123382.SAMN02745221_01383"/>
<gene>
    <name evidence="3" type="ORF">SAMN02745221_01383</name>
</gene>
<sequence>MRVIAGRAKNKRLIAPPGLNTRPLTDMIKEALFNVLGEKVIGAAFLDLFCGSGNAGIEALSRGADQVIFIDSSREAIKAVKDNIMNCGFTEGFEVYCNDVFRALKILKKRKLKFDIIFADPPFTNPGIFVRVMQALDKADLLKEDGILIIRSKRDKEMPEKLTCLVRYRMNSYGDSTLHYYKMLREDLR</sequence>
<proteinExistence type="predicted"/>
<dbReference type="Pfam" id="PF03602">
    <property type="entry name" value="Cons_hypoth95"/>
    <property type="match status" value="1"/>
</dbReference>
<dbReference type="PANTHER" id="PTHR43542:SF1">
    <property type="entry name" value="METHYLTRANSFERASE"/>
    <property type="match status" value="1"/>
</dbReference>
<dbReference type="InterPro" id="IPR029063">
    <property type="entry name" value="SAM-dependent_MTases_sf"/>
</dbReference>
<evidence type="ECO:0000256" key="1">
    <source>
        <dbReference type="ARBA" id="ARBA00022603"/>
    </source>
</evidence>
<keyword evidence="2 3" id="KW-0808">Transferase</keyword>
<dbReference type="NCBIfam" id="TIGR00095">
    <property type="entry name" value="16S rRNA (guanine(966)-N(2))-methyltransferase RsmD"/>
    <property type="match status" value="1"/>
</dbReference>
<dbReference type="Proteomes" id="UP000242329">
    <property type="component" value="Unassembled WGS sequence"/>
</dbReference>
<organism evidence="3 4">
    <name type="scientific">Thermosyntropha lipolytica DSM 11003</name>
    <dbReference type="NCBI Taxonomy" id="1123382"/>
    <lineage>
        <taxon>Bacteria</taxon>
        <taxon>Bacillati</taxon>
        <taxon>Bacillota</taxon>
        <taxon>Clostridia</taxon>
        <taxon>Eubacteriales</taxon>
        <taxon>Syntrophomonadaceae</taxon>
        <taxon>Thermosyntropha</taxon>
    </lineage>
</organism>
<dbReference type="GO" id="GO:0003676">
    <property type="term" value="F:nucleic acid binding"/>
    <property type="evidence" value="ECO:0007669"/>
    <property type="project" value="InterPro"/>
</dbReference>
<evidence type="ECO:0000313" key="4">
    <source>
        <dbReference type="Proteomes" id="UP000242329"/>
    </source>
</evidence>
<dbReference type="SUPFAM" id="SSF53335">
    <property type="entry name" value="S-adenosyl-L-methionine-dependent methyltransferases"/>
    <property type="match status" value="1"/>
</dbReference>
<keyword evidence="1 3" id="KW-0489">Methyltransferase</keyword>
<reference evidence="4" key="1">
    <citation type="submission" date="2016-11" db="EMBL/GenBank/DDBJ databases">
        <authorList>
            <person name="Varghese N."/>
            <person name="Submissions S."/>
        </authorList>
    </citation>
    <scope>NUCLEOTIDE SEQUENCE [LARGE SCALE GENOMIC DNA]</scope>
    <source>
        <strain evidence="4">DSM 11003</strain>
    </source>
</reference>
<dbReference type="PANTHER" id="PTHR43542">
    <property type="entry name" value="METHYLTRANSFERASE"/>
    <property type="match status" value="1"/>
</dbReference>
<dbReference type="InterPro" id="IPR004398">
    <property type="entry name" value="RNA_MeTrfase_RsmD"/>
</dbReference>
<dbReference type="PIRSF" id="PIRSF004553">
    <property type="entry name" value="CHP00095"/>
    <property type="match status" value="1"/>
</dbReference>
<evidence type="ECO:0000256" key="2">
    <source>
        <dbReference type="ARBA" id="ARBA00022679"/>
    </source>
</evidence>
<dbReference type="Gene3D" id="3.40.50.150">
    <property type="entry name" value="Vaccinia Virus protein VP39"/>
    <property type="match status" value="1"/>
</dbReference>
<evidence type="ECO:0000313" key="3">
    <source>
        <dbReference type="EMBL" id="SHG97131.1"/>
    </source>
</evidence>
<name>A0A1M5P5M6_9FIRM</name>
<protein>
    <submittedName>
        <fullName evidence="3">16S rRNA (Guanine(966)-N(2))-methyltransferase RsmD</fullName>
    </submittedName>
</protein>
<dbReference type="GO" id="GO:0008168">
    <property type="term" value="F:methyltransferase activity"/>
    <property type="evidence" value="ECO:0007669"/>
    <property type="project" value="UniProtKB-KW"/>
</dbReference>
<dbReference type="InterPro" id="IPR002052">
    <property type="entry name" value="DNA_methylase_N6_adenine_CS"/>
</dbReference>
<dbReference type="CDD" id="cd02440">
    <property type="entry name" value="AdoMet_MTases"/>
    <property type="match status" value="1"/>
</dbReference>
<dbReference type="RefSeq" id="WP_073091988.1">
    <property type="nucleotide sequence ID" value="NZ_FQWY01000020.1"/>
</dbReference>
<dbReference type="EMBL" id="FQWY01000020">
    <property type="protein sequence ID" value="SHG97131.1"/>
    <property type="molecule type" value="Genomic_DNA"/>
</dbReference>
<dbReference type="AlphaFoldDB" id="A0A1M5P5M6"/>
<keyword evidence="4" id="KW-1185">Reference proteome</keyword>
<dbReference type="PROSITE" id="PS00092">
    <property type="entry name" value="N6_MTASE"/>
    <property type="match status" value="1"/>
</dbReference>